<evidence type="ECO:0000256" key="3">
    <source>
        <dbReference type="ARBA" id="ARBA00022737"/>
    </source>
</evidence>
<feature type="compositionally biased region" description="Polar residues" evidence="8">
    <location>
        <begin position="12"/>
        <end position="21"/>
    </location>
</feature>
<dbReference type="AlphaFoldDB" id="A0AA40APA7"/>
<dbReference type="PANTHER" id="PTHR46543">
    <property type="entry name" value="ZINC FINGER CCHC DOMAIN-CONTAINING PROTEIN 7"/>
    <property type="match status" value="1"/>
</dbReference>
<dbReference type="Gene3D" id="4.10.60.10">
    <property type="entry name" value="Zinc finger, CCHC-type"/>
    <property type="match status" value="1"/>
</dbReference>
<evidence type="ECO:0000313" key="10">
    <source>
        <dbReference type="EMBL" id="KAK0719515.1"/>
    </source>
</evidence>
<evidence type="ECO:0000313" key="11">
    <source>
        <dbReference type="Proteomes" id="UP001172102"/>
    </source>
</evidence>
<dbReference type="PROSITE" id="PS50158">
    <property type="entry name" value="ZF_CCHC"/>
    <property type="match status" value="2"/>
</dbReference>
<feature type="region of interest" description="Disordered" evidence="8">
    <location>
        <begin position="709"/>
        <end position="805"/>
    </location>
</feature>
<feature type="compositionally biased region" description="Basic and acidic residues" evidence="8">
    <location>
        <begin position="268"/>
        <end position="282"/>
    </location>
</feature>
<dbReference type="InterPro" id="IPR036875">
    <property type="entry name" value="Znf_CCHC_sf"/>
</dbReference>
<evidence type="ECO:0000256" key="4">
    <source>
        <dbReference type="ARBA" id="ARBA00022771"/>
    </source>
</evidence>
<evidence type="ECO:0000256" key="7">
    <source>
        <dbReference type="PROSITE-ProRule" id="PRU00047"/>
    </source>
</evidence>
<dbReference type="GO" id="GO:0071031">
    <property type="term" value="P:nuclear mRNA surveillance of mRNA 3'-end processing"/>
    <property type="evidence" value="ECO:0007669"/>
    <property type="project" value="TreeGrafter"/>
</dbReference>
<comment type="caution">
    <text evidence="10">The sequence shown here is derived from an EMBL/GenBank/DDBJ whole genome shotgun (WGS) entry which is preliminary data.</text>
</comment>
<dbReference type="InterPro" id="IPR001878">
    <property type="entry name" value="Znf_CCHC"/>
</dbReference>
<evidence type="ECO:0000256" key="2">
    <source>
        <dbReference type="ARBA" id="ARBA00022723"/>
    </source>
</evidence>
<dbReference type="GO" id="GO:0071036">
    <property type="term" value="P:nuclear polyadenylation-dependent snoRNA catabolic process"/>
    <property type="evidence" value="ECO:0007669"/>
    <property type="project" value="TreeGrafter"/>
</dbReference>
<feature type="domain" description="CCHC-type" evidence="9">
    <location>
        <begin position="525"/>
        <end position="540"/>
    </location>
</feature>
<organism evidence="10 11">
    <name type="scientific">Lasiosphaeris hirsuta</name>
    <dbReference type="NCBI Taxonomy" id="260670"/>
    <lineage>
        <taxon>Eukaryota</taxon>
        <taxon>Fungi</taxon>
        <taxon>Dikarya</taxon>
        <taxon>Ascomycota</taxon>
        <taxon>Pezizomycotina</taxon>
        <taxon>Sordariomycetes</taxon>
        <taxon>Sordariomycetidae</taxon>
        <taxon>Sordariales</taxon>
        <taxon>Lasiosphaeriaceae</taxon>
        <taxon>Lasiosphaeris</taxon>
    </lineage>
</organism>
<reference evidence="10" key="1">
    <citation type="submission" date="2023-06" db="EMBL/GenBank/DDBJ databases">
        <title>Genome-scale phylogeny and comparative genomics of the fungal order Sordariales.</title>
        <authorList>
            <consortium name="Lawrence Berkeley National Laboratory"/>
            <person name="Hensen N."/>
            <person name="Bonometti L."/>
            <person name="Westerberg I."/>
            <person name="Brannstrom I.O."/>
            <person name="Guillou S."/>
            <person name="Cros-Aarteil S."/>
            <person name="Calhoun S."/>
            <person name="Haridas S."/>
            <person name="Kuo A."/>
            <person name="Mondo S."/>
            <person name="Pangilinan J."/>
            <person name="Riley R."/>
            <person name="Labutti K."/>
            <person name="Andreopoulos B."/>
            <person name="Lipzen A."/>
            <person name="Chen C."/>
            <person name="Yanf M."/>
            <person name="Daum C."/>
            <person name="Ng V."/>
            <person name="Clum A."/>
            <person name="Steindorff A."/>
            <person name="Ohm R."/>
            <person name="Martin F."/>
            <person name="Silar P."/>
            <person name="Natvig D."/>
            <person name="Lalanne C."/>
            <person name="Gautier V."/>
            <person name="Ament-Velasquez S.L."/>
            <person name="Kruys A."/>
            <person name="Hutchinson M.I."/>
            <person name="Powell A.J."/>
            <person name="Barry K."/>
            <person name="Miller A.N."/>
            <person name="Grigoriev I.V."/>
            <person name="Debuchy R."/>
            <person name="Gladieux P."/>
            <person name="Thoren M.H."/>
            <person name="Johannesson H."/>
        </authorList>
    </citation>
    <scope>NUCLEOTIDE SEQUENCE</scope>
    <source>
        <strain evidence="10">SMH4607-1</strain>
    </source>
</reference>
<evidence type="ECO:0000256" key="1">
    <source>
        <dbReference type="ARBA" id="ARBA00004123"/>
    </source>
</evidence>
<dbReference type="Proteomes" id="UP001172102">
    <property type="component" value="Unassembled WGS sequence"/>
</dbReference>
<name>A0AA40APA7_9PEZI</name>
<evidence type="ECO:0000256" key="8">
    <source>
        <dbReference type="SAM" id="MobiDB-lite"/>
    </source>
</evidence>
<feature type="compositionally biased region" description="Pro residues" evidence="8">
    <location>
        <begin position="769"/>
        <end position="779"/>
    </location>
</feature>
<feature type="compositionally biased region" description="Basic residues" evidence="8">
    <location>
        <begin position="81"/>
        <end position="93"/>
    </location>
</feature>
<feature type="compositionally biased region" description="Gly residues" evidence="8">
    <location>
        <begin position="781"/>
        <end position="805"/>
    </location>
</feature>
<protein>
    <recommendedName>
        <fullName evidence="9">CCHC-type domain-containing protein</fullName>
    </recommendedName>
</protein>
<feature type="region of interest" description="Disordered" evidence="8">
    <location>
        <begin position="462"/>
        <end position="496"/>
    </location>
</feature>
<feature type="region of interest" description="Disordered" evidence="8">
    <location>
        <begin position="1"/>
        <end position="195"/>
    </location>
</feature>
<proteinExistence type="predicted"/>
<dbReference type="GO" id="GO:0031499">
    <property type="term" value="C:TRAMP complex"/>
    <property type="evidence" value="ECO:0007669"/>
    <property type="project" value="TreeGrafter"/>
</dbReference>
<dbReference type="GO" id="GO:0003723">
    <property type="term" value="F:RNA binding"/>
    <property type="evidence" value="ECO:0007669"/>
    <property type="project" value="TreeGrafter"/>
</dbReference>
<dbReference type="GO" id="GO:0071037">
    <property type="term" value="P:nuclear polyadenylation-dependent snRNA catabolic process"/>
    <property type="evidence" value="ECO:0007669"/>
    <property type="project" value="TreeGrafter"/>
</dbReference>
<feature type="compositionally biased region" description="Polar residues" evidence="8">
    <location>
        <begin position="127"/>
        <end position="172"/>
    </location>
</feature>
<accession>A0AA40APA7</accession>
<feature type="compositionally biased region" description="Polar residues" evidence="8">
    <location>
        <begin position="284"/>
        <end position="300"/>
    </location>
</feature>
<evidence type="ECO:0000256" key="6">
    <source>
        <dbReference type="ARBA" id="ARBA00023242"/>
    </source>
</evidence>
<dbReference type="PANTHER" id="PTHR46543:SF1">
    <property type="entry name" value="ZINC FINGER CCHC DOMAIN-CONTAINING PROTEIN 7"/>
    <property type="match status" value="1"/>
</dbReference>
<dbReference type="GO" id="GO:0071035">
    <property type="term" value="P:nuclear polyadenylation-dependent rRNA catabolic process"/>
    <property type="evidence" value="ECO:0007669"/>
    <property type="project" value="TreeGrafter"/>
</dbReference>
<evidence type="ECO:0000259" key="9">
    <source>
        <dbReference type="PROSITE" id="PS50158"/>
    </source>
</evidence>
<dbReference type="SUPFAM" id="SSF57756">
    <property type="entry name" value="Retrovirus zinc finger-like domains"/>
    <property type="match status" value="1"/>
</dbReference>
<keyword evidence="6" id="KW-0539">Nucleus</keyword>
<gene>
    <name evidence="10" type="ORF">B0H67DRAFT_154669</name>
</gene>
<dbReference type="SMART" id="SM00343">
    <property type="entry name" value="ZnF_C2HC"/>
    <property type="match status" value="5"/>
</dbReference>
<feature type="compositionally biased region" description="Gly residues" evidence="8">
    <location>
        <begin position="738"/>
        <end position="752"/>
    </location>
</feature>
<dbReference type="InterPro" id="IPR051644">
    <property type="entry name" value="TRAMP_AT-DNA-binding"/>
</dbReference>
<feature type="compositionally biased region" description="Low complexity" evidence="8">
    <location>
        <begin position="753"/>
        <end position="768"/>
    </location>
</feature>
<keyword evidence="3" id="KW-0677">Repeat</keyword>
<dbReference type="GO" id="GO:0071039">
    <property type="term" value="P:nuclear polyadenylation-dependent CUT catabolic process"/>
    <property type="evidence" value="ECO:0007669"/>
    <property type="project" value="TreeGrafter"/>
</dbReference>
<keyword evidence="11" id="KW-1185">Reference proteome</keyword>
<comment type="subcellular location">
    <subcellularLocation>
        <location evidence="1">Nucleus</location>
    </subcellularLocation>
</comment>
<dbReference type="EMBL" id="JAUKUA010000003">
    <property type="protein sequence ID" value="KAK0719515.1"/>
    <property type="molecule type" value="Genomic_DNA"/>
</dbReference>
<keyword evidence="2" id="KW-0479">Metal-binding</keyword>
<keyword evidence="5" id="KW-0862">Zinc</keyword>
<dbReference type="GO" id="GO:0008270">
    <property type="term" value="F:zinc ion binding"/>
    <property type="evidence" value="ECO:0007669"/>
    <property type="project" value="UniProtKB-KW"/>
</dbReference>
<evidence type="ECO:0000256" key="5">
    <source>
        <dbReference type="ARBA" id="ARBA00022833"/>
    </source>
</evidence>
<sequence length="805" mass="88222">MEVNPSMGATDGQAQDTTSQALPVILHDTKVELAGPSSEHVLSQPRPSASRKRSASDSINLEDAEQSGGQPQPEEDAVPTRSKRAKRSKKKVKANQESEGVDEEEIQDSTHGSDASPGDTTAEESLKPSNGWNRGVNNGLRTSFASKNQNAPRKASPSQASENASSQATKSPVDQDDSATDGWAMPPGFGNFSRTLKKNDTWEARFDVWCRALVKLNKDQEGIRDPALVRDAWGLWLQRQQQMPNTLRGIAQKEPADLQLLARRLEELLSPKPTTREPRLDKSLNGQGDQDGPTASSAIASQGLPIKHGDLNSRITTVPTESPAVVAQGANKLEKSNSKNLVISRRENINGWTLPPALPLSDFDIKSKDVDVWQDRFEQWCRAVVNISNGKITAENRILGKLYDTYSFWVGNIDGLSKSKSASARRGATEYLRRKNEDVSGVFPGPDGPLLLTEWAGLLDGSHNQEPASTEPESRQPENNHLGAASPGEVSSDGPLHDGVMLFEEEDIKYRQRYFPGLGTNDIFCVKCASRGHLTARCPEIACRFCRSQRHRSLACVTISRCTKCFQPGHTRMECTEKLSLALEERVCALCESQGHTESDCIKLWRTFDPSPSEICKIRSMLPYCYTCGEEGHYGPECGQPPLTEQPRQKSWETWSRQNLERYLDPECDQEALSSFMPPGAVLASNELDERPSFGGKSIVPQRHVFFEAADDDDDNESFIRPPVQRNTRSKPMTFNGAGNGTNSGSGNGNGNGNSYRGGKARGSRSNNPPLPPGPPPQGNQPGGRRQGYRGGFSGRQRGGYRGNA</sequence>
<keyword evidence="4 7" id="KW-0863">Zinc-finger</keyword>
<feature type="region of interest" description="Disordered" evidence="8">
    <location>
        <begin position="268"/>
        <end position="310"/>
    </location>
</feature>
<feature type="domain" description="CCHC-type" evidence="9">
    <location>
        <begin position="625"/>
        <end position="638"/>
    </location>
</feature>
<dbReference type="GO" id="GO:0071038">
    <property type="term" value="P:TRAMP-dependent tRNA surveillance pathway"/>
    <property type="evidence" value="ECO:0007669"/>
    <property type="project" value="TreeGrafter"/>
</dbReference>